<gene>
    <name evidence="2" type="ORF">LuPra_01445</name>
</gene>
<dbReference type="STRING" id="1855912.LuPra_01445"/>
<name>A0A143PIC8_LUTPR</name>
<accession>A0A143PIC8</accession>
<dbReference type="Gene3D" id="2.130.10.10">
    <property type="entry name" value="YVTN repeat-like/Quinoprotein amine dehydrogenase"/>
    <property type="match status" value="1"/>
</dbReference>
<proteinExistence type="predicted"/>
<reference evidence="2 3" key="1">
    <citation type="journal article" date="2016" name="Genome Announc.">
        <title>First Complete Genome Sequence of a Subdivision 6 Acidobacterium Strain.</title>
        <authorList>
            <person name="Huang S."/>
            <person name="Vieira S."/>
            <person name="Bunk B."/>
            <person name="Riedel T."/>
            <person name="Sproer C."/>
            <person name="Overmann J."/>
        </authorList>
    </citation>
    <scope>NUCLEOTIDE SEQUENCE [LARGE SCALE GENOMIC DNA]</scope>
    <source>
        <strain evidence="3">DSM 100886 HEG_-6_39</strain>
    </source>
</reference>
<dbReference type="AlphaFoldDB" id="A0A143PIC8"/>
<protein>
    <submittedName>
        <fullName evidence="2">Two component regulator propeller</fullName>
    </submittedName>
</protein>
<dbReference type="SUPFAM" id="SSF63829">
    <property type="entry name" value="Calcium-dependent phosphotriesterase"/>
    <property type="match status" value="1"/>
</dbReference>
<dbReference type="KEGG" id="abac:LuPra_01445"/>
<evidence type="ECO:0000313" key="2">
    <source>
        <dbReference type="EMBL" id="AMY08251.1"/>
    </source>
</evidence>
<organism evidence="2 3">
    <name type="scientific">Luteitalea pratensis</name>
    <dbReference type="NCBI Taxonomy" id="1855912"/>
    <lineage>
        <taxon>Bacteria</taxon>
        <taxon>Pseudomonadati</taxon>
        <taxon>Acidobacteriota</taxon>
        <taxon>Vicinamibacteria</taxon>
        <taxon>Vicinamibacterales</taxon>
        <taxon>Vicinamibacteraceae</taxon>
        <taxon>Luteitalea</taxon>
    </lineage>
</organism>
<evidence type="ECO:0000313" key="3">
    <source>
        <dbReference type="Proteomes" id="UP000076079"/>
    </source>
</evidence>
<evidence type="ECO:0000256" key="1">
    <source>
        <dbReference type="SAM" id="MobiDB-lite"/>
    </source>
</evidence>
<reference evidence="3" key="2">
    <citation type="submission" date="2016-04" db="EMBL/GenBank/DDBJ databases">
        <title>First Complete Genome Sequence of a Subdivision 6 Acidobacterium.</title>
        <authorList>
            <person name="Huang S."/>
            <person name="Vieira S."/>
            <person name="Bunk B."/>
            <person name="Riedel T."/>
            <person name="Sproeer C."/>
            <person name="Overmann J."/>
        </authorList>
    </citation>
    <scope>NUCLEOTIDE SEQUENCE [LARGE SCALE GENOMIC DNA]</scope>
    <source>
        <strain evidence="3">DSM 100886 HEG_-6_39</strain>
    </source>
</reference>
<sequence length="707" mass="77149">MAAGVAFGCLCGCAALISLRPAPRGDAVAFRTVMYRSAAVLWGVAAALGAGMSVAQPLPDVAFLQQRAVAAPAALPSSDVGASPSVRPAPPEGATLVASGPGGNAAAVVGDGLRVWRNGAWQAERLRNAHGGWDPRTITAIAFDVRGRLWVASPQGLGVQEPEGWRFIDPARGLPVLDVTSMAAAPDGAMWVGSRRGAVRIAPDGAYEYRQGRRWLPHDEIRGVTVDASGTAWFDTAGGRAGIEARPTTLAAKAAAFEDAIDRHHRRTPYGYVVEAHLKTPGDVTTAFTTDNDNDGLWTGMYGAAECFAYAATRSEAARQRARRAFEALRFLVDVTRGGEHSPPDGFPARSIMPISGRDPNIQDSPENDRRRQARDAMWKVIAPRWPRSADGQWYWKSDTSSDELDGHYFFYALYHDLVARDDAERAEVAAVVRRITDHLLTHDFTLVDHDGKPTRWGMFGPSVLNASLNWTDERGLNSLSMLTYLRIAHHVTGDGRYDAAASTLVSRHGYAMNLSHPKVTLGVGGGNQSDDEMAFMNYYHLLKYERDPVVRAAAARSLHGYWQLERPERNPFFNLVAAVSLKDQTFTSAFEVESLALPDASWLDDTLDTLRRFPVDLVDHGLENSHRLDVRRLDAHVRPDAATPVGVRASDGKVLPVDERMVFHWNVDPFALDHKGTDSRLADGTSYLLPYYMALHHGVIAASPPP</sequence>
<keyword evidence="3" id="KW-1185">Reference proteome</keyword>
<dbReference type="Proteomes" id="UP000076079">
    <property type="component" value="Chromosome"/>
</dbReference>
<feature type="region of interest" description="Disordered" evidence="1">
    <location>
        <begin position="340"/>
        <end position="371"/>
    </location>
</feature>
<dbReference type="InterPro" id="IPR015943">
    <property type="entry name" value="WD40/YVTN_repeat-like_dom_sf"/>
</dbReference>
<dbReference type="EMBL" id="CP015136">
    <property type="protein sequence ID" value="AMY08251.1"/>
    <property type="molecule type" value="Genomic_DNA"/>
</dbReference>